<keyword evidence="2" id="KW-1185">Reference proteome</keyword>
<name>A0ABM0Q2H3_GALVR</name>
<dbReference type="GeneID" id="103582869"/>
<proteinExistence type="predicted"/>
<reference evidence="3" key="1">
    <citation type="submission" date="2025-08" db="UniProtKB">
        <authorList>
            <consortium name="RefSeq"/>
        </authorList>
    </citation>
    <scope>IDENTIFICATION</scope>
</reference>
<evidence type="ECO:0000256" key="1">
    <source>
        <dbReference type="SAM" id="MobiDB-lite"/>
    </source>
</evidence>
<dbReference type="Proteomes" id="UP000694923">
    <property type="component" value="Unplaced"/>
</dbReference>
<sequence>MAMKNVAKNKVSASLESSTSPCDWSVGFKIPEGGKKARAEVVVMNEREAKVRNESEVEIEKGKRAKAGKGSEVEAKKGDGAAQGVEIADSEAATEVLSM</sequence>
<dbReference type="RefSeq" id="XP_008562564.1">
    <property type="nucleotide sequence ID" value="XM_008564342.1"/>
</dbReference>
<accession>A0ABM0Q2H3</accession>
<feature type="region of interest" description="Disordered" evidence="1">
    <location>
        <begin position="57"/>
        <end position="87"/>
    </location>
</feature>
<organism evidence="2 3">
    <name type="scientific">Galeopterus variegatus</name>
    <name type="common">Malayan flying lemur</name>
    <name type="synonym">Cynocephalus variegatus</name>
    <dbReference type="NCBI Taxonomy" id="482537"/>
    <lineage>
        <taxon>Eukaryota</taxon>
        <taxon>Metazoa</taxon>
        <taxon>Chordata</taxon>
        <taxon>Craniata</taxon>
        <taxon>Vertebrata</taxon>
        <taxon>Euteleostomi</taxon>
        <taxon>Mammalia</taxon>
        <taxon>Eutheria</taxon>
        <taxon>Euarchontoglires</taxon>
        <taxon>Dermoptera</taxon>
        <taxon>Cynocephalidae</taxon>
        <taxon>Galeopterus</taxon>
    </lineage>
</organism>
<evidence type="ECO:0000313" key="2">
    <source>
        <dbReference type="Proteomes" id="UP000694923"/>
    </source>
</evidence>
<evidence type="ECO:0000313" key="3">
    <source>
        <dbReference type="RefSeq" id="XP_008562564.1"/>
    </source>
</evidence>
<gene>
    <name evidence="3" type="primary">LOC103582869</name>
</gene>
<protein>
    <submittedName>
        <fullName evidence="3">Uncharacterized protein LOC103582869 isoform X1</fullName>
    </submittedName>
</protein>
<feature type="region of interest" description="Disordered" evidence="1">
    <location>
        <begin position="1"/>
        <end position="28"/>
    </location>
</feature>
<feature type="compositionally biased region" description="Polar residues" evidence="1">
    <location>
        <begin position="11"/>
        <end position="22"/>
    </location>
</feature>
<feature type="compositionally biased region" description="Basic and acidic residues" evidence="1">
    <location>
        <begin position="69"/>
        <end position="79"/>
    </location>
</feature>